<reference evidence="4" key="1">
    <citation type="submission" date="2018-08" db="EMBL/GenBank/DDBJ databases">
        <title>Mucilaginibacter sp. MYSH2.</title>
        <authorList>
            <person name="Seo T."/>
        </authorList>
    </citation>
    <scope>NUCLEOTIDE SEQUENCE [LARGE SCALE GENOMIC DNA]</scope>
    <source>
        <strain evidence="4">KIRAN</strain>
    </source>
</reference>
<evidence type="ECO:0000313" key="3">
    <source>
        <dbReference type="EMBL" id="RIJ42382.1"/>
    </source>
</evidence>
<dbReference type="OrthoDB" id="9804774at2"/>
<dbReference type="Pfam" id="PF13561">
    <property type="entry name" value="adh_short_C2"/>
    <property type="match status" value="1"/>
</dbReference>
<dbReference type="PANTHER" id="PTHR24321:SF8">
    <property type="entry name" value="ESTRADIOL 17-BETA-DEHYDROGENASE 8-RELATED"/>
    <property type="match status" value="1"/>
</dbReference>
<dbReference type="PRINTS" id="PR00081">
    <property type="entry name" value="GDHRDH"/>
</dbReference>
<dbReference type="PROSITE" id="PS00061">
    <property type="entry name" value="ADH_SHORT"/>
    <property type="match status" value="1"/>
</dbReference>
<dbReference type="GO" id="GO:0016491">
    <property type="term" value="F:oxidoreductase activity"/>
    <property type="evidence" value="ECO:0007669"/>
    <property type="project" value="UniProtKB-KW"/>
</dbReference>
<comment type="caution">
    <text evidence="3">The sequence shown here is derived from an EMBL/GenBank/DDBJ whole genome shotgun (WGS) entry which is preliminary data.</text>
</comment>
<dbReference type="EMBL" id="QWGE01000001">
    <property type="protein sequence ID" value="RIJ42382.1"/>
    <property type="molecule type" value="Genomic_DNA"/>
</dbReference>
<evidence type="ECO:0000256" key="1">
    <source>
        <dbReference type="ARBA" id="ARBA00006484"/>
    </source>
</evidence>
<protein>
    <submittedName>
        <fullName evidence="3">SDR family oxidoreductase</fullName>
    </submittedName>
</protein>
<evidence type="ECO:0000256" key="2">
    <source>
        <dbReference type="ARBA" id="ARBA00023002"/>
    </source>
</evidence>
<dbReference type="Gene3D" id="3.40.50.720">
    <property type="entry name" value="NAD(P)-binding Rossmann-like Domain"/>
    <property type="match status" value="1"/>
</dbReference>
<comment type="similarity">
    <text evidence="1">Belongs to the short-chain dehydrogenases/reductases (SDR) family.</text>
</comment>
<name>A0A399SJQ2_9BACT</name>
<dbReference type="FunFam" id="3.40.50.720:FF:000084">
    <property type="entry name" value="Short-chain dehydrogenase reductase"/>
    <property type="match status" value="1"/>
</dbReference>
<dbReference type="Proteomes" id="UP000266005">
    <property type="component" value="Unassembled WGS sequence"/>
</dbReference>
<dbReference type="AlphaFoldDB" id="A0A399SJQ2"/>
<organism evidence="3 4">
    <name type="scientific">Pontibacter oryzae</name>
    <dbReference type="NCBI Taxonomy" id="2304593"/>
    <lineage>
        <taxon>Bacteria</taxon>
        <taxon>Pseudomonadati</taxon>
        <taxon>Bacteroidota</taxon>
        <taxon>Cytophagia</taxon>
        <taxon>Cytophagales</taxon>
        <taxon>Hymenobacteraceae</taxon>
        <taxon>Pontibacter</taxon>
    </lineage>
</organism>
<dbReference type="PANTHER" id="PTHR24321">
    <property type="entry name" value="DEHYDROGENASES, SHORT CHAIN"/>
    <property type="match status" value="1"/>
</dbReference>
<dbReference type="InterPro" id="IPR002347">
    <property type="entry name" value="SDR_fam"/>
</dbReference>
<keyword evidence="2" id="KW-0560">Oxidoreductase</keyword>
<dbReference type="SUPFAM" id="SSF51735">
    <property type="entry name" value="NAD(P)-binding Rossmann-fold domains"/>
    <property type="match status" value="1"/>
</dbReference>
<sequence>MDLKMNGRVAVITGGDSGMGLATAKMMAAEGVKIILVDKTSKELKQASEEVRQHAGNDTEVLAFTADLTKNDEVLALAQKVRETFGGAHILAHFAGERGAAGDFLEITDKGWLETLDTDLMAAVRVCRAFIPQMQDLGWGRVVLISSENALQPYEEESPYNAAKAAVVNLSKCLSRAYSKDGLLINCVSPAYVITPMTDEMMEQQAKERGESVEETVAWFLDNKRPHIKVKRRGRAEEVAAVVTFLCSEMASFVNGSNYRVDGGSVETAFG</sequence>
<gene>
    <name evidence="3" type="ORF">D1627_00480</name>
</gene>
<evidence type="ECO:0000313" key="4">
    <source>
        <dbReference type="Proteomes" id="UP000266005"/>
    </source>
</evidence>
<keyword evidence="4" id="KW-1185">Reference proteome</keyword>
<dbReference type="InterPro" id="IPR020904">
    <property type="entry name" value="Sc_DH/Rdtase_CS"/>
</dbReference>
<accession>A0A399SJQ2</accession>
<dbReference type="InterPro" id="IPR036291">
    <property type="entry name" value="NAD(P)-bd_dom_sf"/>
</dbReference>
<proteinExistence type="inferred from homology"/>
<dbReference type="RefSeq" id="WP_119430266.1">
    <property type="nucleotide sequence ID" value="NZ_QWGE01000001.1"/>
</dbReference>